<evidence type="ECO:0000256" key="3">
    <source>
        <dbReference type="ARBA" id="ARBA00048964"/>
    </source>
</evidence>
<accession>A0A8W8NAT0</accession>
<evidence type="ECO:0000313" key="7">
    <source>
        <dbReference type="Proteomes" id="UP000005408"/>
    </source>
</evidence>
<dbReference type="PANTHER" id="PTHR13355">
    <property type="entry name" value="GLUCOSAMINE 6-PHOSPHATE N-ACETYLTRANSFERASE"/>
    <property type="match status" value="1"/>
</dbReference>
<dbReference type="SUPFAM" id="SSF55729">
    <property type="entry name" value="Acyl-CoA N-acyltransferases (Nat)"/>
    <property type="match status" value="1"/>
</dbReference>
<feature type="domain" description="N-acetyltransferase" evidence="5">
    <location>
        <begin position="96"/>
        <end position="248"/>
    </location>
</feature>
<dbReference type="PANTHER" id="PTHR13355:SF11">
    <property type="entry name" value="GLUCOSAMINE 6-PHOSPHATE N-ACETYLTRANSFERASE"/>
    <property type="match status" value="1"/>
</dbReference>
<evidence type="ECO:0000256" key="1">
    <source>
        <dbReference type="ARBA" id="ARBA00004832"/>
    </source>
</evidence>
<dbReference type="EC" id="2.3.1.4" evidence="4"/>
<dbReference type="Proteomes" id="UP000005408">
    <property type="component" value="Unassembled WGS sequence"/>
</dbReference>
<comment type="catalytic activity">
    <reaction evidence="3 4">
        <text>D-glucosamine 6-phosphate + acetyl-CoA = N-acetyl-D-glucosamine 6-phosphate + CoA + H(+)</text>
        <dbReference type="Rhea" id="RHEA:10292"/>
        <dbReference type="ChEBI" id="CHEBI:15378"/>
        <dbReference type="ChEBI" id="CHEBI:57287"/>
        <dbReference type="ChEBI" id="CHEBI:57288"/>
        <dbReference type="ChEBI" id="CHEBI:57513"/>
        <dbReference type="ChEBI" id="CHEBI:58725"/>
        <dbReference type="EC" id="2.3.1.4"/>
    </reaction>
</comment>
<dbReference type="Pfam" id="PF00583">
    <property type="entry name" value="Acetyltransf_1"/>
    <property type="match status" value="1"/>
</dbReference>
<sequence length="248" mass="28367">MFYKLTTKSSFSIVSAISEVIHLTTALDVLSPVGTATYIDTTTLKLLRYYLYGAPFGMEDDDFIYPPDLLGSIDFEKEHIATYDPQLSLPNPGPNLVVRPLRRSDYDKGYMDLLLSALYVRDQGITQQEFEDRFDRMKASGGSYIITVIEDTSTKKIVGNAVLHVELKFLQPSVKRGRLEDIAVLERYRGQQLGKLLMDVTTILCKKVGCFRVSLHCKDKFVPLYQKFGFYIDEPENIMWLDKNYLQS</sequence>
<comment type="similarity">
    <text evidence="2 4">Belongs to the acetyltransferase family. GNA1 subfamily.</text>
</comment>
<evidence type="ECO:0000259" key="5">
    <source>
        <dbReference type="PROSITE" id="PS51186"/>
    </source>
</evidence>
<dbReference type="AlphaFoldDB" id="A0A8W8NAT0"/>
<dbReference type="PROSITE" id="PS51186">
    <property type="entry name" value="GNAT"/>
    <property type="match status" value="1"/>
</dbReference>
<protein>
    <recommendedName>
        <fullName evidence="4">Glucosamine 6-phosphate N-acetyltransferase</fullName>
        <ecNumber evidence="4">2.3.1.4</ecNumber>
    </recommendedName>
</protein>
<dbReference type="InterPro" id="IPR039143">
    <property type="entry name" value="GNPNAT1-like"/>
</dbReference>
<dbReference type="GO" id="GO:0006048">
    <property type="term" value="P:UDP-N-acetylglucosamine biosynthetic process"/>
    <property type="evidence" value="ECO:0007669"/>
    <property type="project" value="UniProtKB-UniRule"/>
</dbReference>
<name>A0A8W8NAT0_MAGGI</name>
<keyword evidence="4" id="KW-0808">Transferase</keyword>
<evidence type="ECO:0000313" key="6">
    <source>
        <dbReference type="EnsemblMetazoa" id="G5038.1:cds"/>
    </source>
</evidence>
<dbReference type="InterPro" id="IPR000182">
    <property type="entry name" value="GNAT_dom"/>
</dbReference>
<comment type="pathway">
    <text evidence="1 4">Nucleotide-sugar biosynthesis; UDP-N-acetyl-alpha-D-glucosamine biosynthesis; N-acetyl-alpha-D-glucosamine 1-phosphate from alpha-D-glucosamine 6-phosphate (route I): step 1/2.</text>
</comment>
<dbReference type="CDD" id="cd04301">
    <property type="entry name" value="NAT_SF"/>
    <property type="match status" value="1"/>
</dbReference>
<dbReference type="Gene3D" id="3.40.630.30">
    <property type="match status" value="1"/>
</dbReference>
<organism evidence="6 7">
    <name type="scientific">Magallana gigas</name>
    <name type="common">Pacific oyster</name>
    <name type="synonym">Crassostrea gigas</name>
    <dbReference type="NCBI Taxonomy" id="29159"/>
    <lineage>
        <taxon>Eukaryota</taxon>
        <taxon>Metazoa</taxon>
        <taxon>Spiralia</taxon>
        <taxon>Lophotrochozoa</taxon>
        <taxon>Mollusca</taxon>
        <taxon>Bivalvia</taxon>
        <taxon>Autobranchia</taxon>
        <taxon>Pteriomorphia</taxon>
        <taxon>Ostreida</taxon>
        <taxon>Ostreoidea</taxon>
        <taxon>Ostreidae</taxon>
        <taxon>Magallana</taxon>
    </lineage>
</organism>
<dbReference type="InterPro" id="IPR016181">
    <property type="entry name" value="Acyl_CoA_acyltransferase"/>
</dbReference>
<proteinExistence type="inferred from homology"/>
<evidence type="ECO:0000256" key="4">
    <source>
        <dbReference type="RuleBase" id="RU365086"/>
    </source>
</evidence>
<keyword evidence="7" id="KW-1185">Reference proteome</keyword>
<reference evidence="6" key="1">
    <citation type="submission" date="2022-08" db="UniProtKB">
        <authorList>
            <consortium name="EnsemblMetazoa"/>
        </authorList>
    </citation>
    <scope>IDENTIFICATION</scope>
    <source>
        <strain evidence="6">05x7-T-G4-1.051#20</strain>
    </source>
</reference>
<dbReference type="GO" id="GO:0004343">
    <property type="term" value="F:glucosamine 6-phosphate N-acetyltransferase activity"/>
    <property type="evidence" value="ECO:0007669"/>
    <property type="project" value="UniProtKB-UniRule"/>
</dbReference>
<keyword evidence="4" id="KW-0012">Acyltransferase</keyword>
<evidence type="ECO:0000256" key="2">
    <source>
        <dbReference type="ARBA" id="ARBA00006048"/>
    </source>
</evidence>
<dbReference type="EnsemblMetazoa" id="G5038.1">
    <property type="protein sequence ID" value="G5038.1:cds"/>
    <property type="gene ID" value="G5038"/>
</dbReference>